<comment type="caution">
    <text evidence="1">The sequence shown here is derived from an EMBL/GenBank/DDBJ whole genome shotgun (WGS) entry which is preliminary data.</text>
</comment>
<accession>A0ACB9L3Z6</accession>
<organism evidence="1 2">
    <name type="scientific">Melastoma candidum</name>
    <dbReference type="NCBI Taxonomy" id="119954"/>
    <lineage>
        <taxon>Eukaryota</taxon>
        <taxon>Viridiplantae</taxon>
        <taxon>Streptophyta</taxon>
        <taxon>Embryophyta</taxon>
        <taxon>Tracheophyta</taxon>
        <taxon>Spermatophyta</taxon>
        <taxon>Magnoliopsida</taxon>
        <taxon>eudicotyledons</taxon>
        <taxon>Gunneridae</taxon>
        <taxon>Pentapetalae</taxon>
        <taxon>rosids</taxon>
        <taxon>malvids</taxon>
        <taxon>Myrtales</taxon>
        <taxon>Melastomataceae</taxon>
        <taxon>Melastomatoideae</taxon>
        <taxon>Melastomateae</taxon>
        <taxon>Melastoma</taxon>
    </lineage>
</organism>
<keyword evidence="2" id="KW-1185">Reference proteome</keyword>
<evidence type="ECO:0000313" key="1">
    <source>
        <dbReference type="EMBL" id="KAI4304254.1"/>
    </source>
</evidence>
<sequence>MVCQVRDHPLVQKVTQLYEKISSLQDLRPSKDVDTLFTQLVHTCIPPSPIDVTALPCPKLHLMRSHLIKLCGQAESLLESHFSALLGDSYQFPIQNLQIFPYYSNYINLARLEFSLLKDQLPADGSLPRKVAFVGSGPLPLTSIVLARDHLTDSIFYNYDIDPSAQSMAEKLVSSDPELSKRVLFQTSDIFKVTDELRDYDVVFLAALVGLDKEEKVRVVEHLARYMNDGAVLMARSAHGARAFLYPVLEPSQLQGFKVLSVYHPSDEVINSVVVARKCPLPSTILPKDGKKDKQFAGCNKCSNQFCGLDYGNNNDTVIEPGLIL</sequence>
<gene>
    <name evidence="1" type="ORF">MLD38_039795</name>
</gene>
<proteinExistence type="predicted"/>
<name>A0ACB9L3Z6_9MYRT</name>
<evidence type="ECO:0000313" key="2">
    <source>
        <dbReference type="Proteomes" id="UP001057402"/>
    </source>
</evidence>
<dbReference type="EMBL" id="CM042891">
    <property type="protein sequence ID" value="KAI4304254.1"/>
    <property type="molecule type" value="Genomic_DNA"/>
</dbReference>
<protein>
    <submittedName>
        <fullName evidence="1">Uncharacterized protein</fullName>
    </submittedName>
</protein>
<dbReference type="Proteomes" id="UP001057402">
    <property type="component" value="Chromosome 12"/>
</dbReference>
<reference evidence="2" key="1">
    <citation type="journal article" date="2023" name="Front. Plant Sci.">
        <title>Chromosomal-level genome assembly of Melastoma candidum provides insights into trichome evolution.</title>
        <authorList>
            <person name="Zhong Y."/>
            <person name="Wu W."/>
            <person name="Sun C."/>
            <person name="Zou P."/>
            <person name="Liu Y."/>
            <person name="Dai S."/>
            <person name="Zhou R."/>
        </authorList>
    </citation>
    <scope>NUCLEOTIDE SEQUENCE [LARGE SCALE GENOMIC DNA]</scope>
</reference>